<accession>A0A7M1RVX1</accession>
<evidence type="ECO:0000313" key="1">
    <source>
        <dbReference type="EMBL" id="QOR58436.1"/>
    </source>
</evidence>
<sequence>MENNILNNLQLYKGKWFSDLVDENMLTNALLVEPHKISNVISYVFGTKDDGYSTSLDFLTGGLGKTMVIDQREYEWSVMIDTDRAVNIRRAIFQGTEITADNADTVLAGIGNQPIILHLEDKWLA</sequence>
<reference evidence="1 2" key="1">
    <citation type="submission" date="2020-07" db="EMBL/GenBank/DDBJ databases">
        <title>Taxonomic proposal: Crassvirales, a new order of highly abundant and diverse bacterial viruses.</title>
        <authorList>
            <person name="Shkoporov A.N."/>
            <person name="Stockdale S.R."/>
            <person name="Guerin E."/>
            <person name="Ross R.P."/>
            <person name="Hill C."/>
        </authorList>
    </citation>
    <scope>NUCLEOTIDE SEQUENCE [LARGE SCALE GENOMIC DNA]</scope>
</reference>
<dbReference type="GeneID" id="65128907"/>
<organism evidence="1 2">
    <name type="scientific">uncultured phage cr118_1</name>
    <dbReference type="NCBI Taxonomy" id="2772063"/>
    <lineage>
        <taxon>Viruses</taxon>
        <taxon>Duplodnaviria</taxon>
        <taxon>Heunggongvirae</taxon>
        <taxon>Uroviricota</taxon>
        <taxon>Caudoviricetes</taxon>
        <taxon>Crassvirales</taxon>
        <taxon>Suoliviridae</taxon>
        <taxon>Uncouvirinae</taxon>
        <taxon>Besingivirus</taxon>
        <taxon>Besingivirus coli</taxon>
    </lineage>
</organism>
<dbReference type="Pfam" id="PF23898">
    <property type="entry name" value="Crass_capsid"/>
    <property type="match status" value="1"/>
</dbReference>
<dbReference type="EMBL" id="MT774379">
    <property type="protein sequence ID" value="QOR58436.1"/>
    <property type="molecule type" value="Genomic_DNA"/>
</dbReference>
<protein>
    <submittedName>
        <fullName evidence="1">Major capsid protein</fullName>
    </submittedName>
</protein>
<dbReference type="InterPro" id="IPR056401">
    <property type="entry name" value="Crass_capsid"/>
</dbReference>
<evidence type="ECO:0000313" key="2">
    <source>
        <dbReference type="Proteomes" id="UP000594051"/>
    </source>
</evidence>
<dbReference type="Proteomes" id="UP000594051">
    <property type="component" value="Segment"/>
</dbReference>
<name>A0A7M1RVX1_9CAUD</name>
<proteinExistence type="predicted"/>
<dbReference type="RefSeq" id="YP_010110594.1">
    <property type="nucleotide sequence ID" value="NC_055872.1"/>
</dbReference>
<dbReference type="KEGG" id="vg:65128907"/>
<keyword evidence="2" id="KW-1185">Reference proteome</keyword>